<keyword evidence="1" id="KW-0812">Transmembrane</keyword>
<gene>
    <name evidence="2" type="ORF">MM415A06462_0009</name>
</gene>
<accession>A0A6M3JH68</accession>
<evidence type="ECO:0000256" key="1">
    <source>
        <dbReference type="SAM" id="Phobius"/>
    </source>
</evidence>
<sequence>MRHERERERGSGLDWITLILMALVLLLFVLNGGDGNEVISGGMIVK</sequence>
<evidence type="ECO:0000313" key="2">
    <source>
        <dbReference type="EMBL" id="QJA68485.1"/>
    </source>
</evidence>
<organism evidence="2">
    <name type="scientific">viral metagenome</name>
    <dbReference type="NCBI Taxonomy" id="1070528"/>
    <lineage>
        <taxon>unclassified sequences</taxon>
        <taxon>metagenomes</taxon>
        <taxon>organismal metagenomes</taxon>
    </lineage>
</organism>
<keyword evidence="1" id="KW-1133">Transmembrane helix</keyword>
<proteinExistence type="predicted"/>
<dbReference type="AlphaFoldDB" id="A0A6M3JH68"/>
<keyword evidence="1" id="KW-0472">Membrane</keyword>
<feature type="transmembrane region" description="Helical" evidence="1">
    <location>
        <begin position="12"/>
        <end position="30"/>
    </location>
</feature>
<dbReference type="EMBL" id="MT141621">
    <property type="protein sequence ID" value="QJA68485.1"/>
    <property type="molecule type" value="Genomic_DNA"/>
</dbReference>
<protein>
    <submittedName>
        <fullName evidence="2">Uncharacterized protein</fullName>
    </submittedName>
</protein>
<name>A0A6M3JH68_9ZZZZ</name>
<reference evidence="2" key="1">
    <citation type="submission" date="2020-03" db="EMBL/GenBank/DDBJ databases">
        <title>The deep terrestrial virosphere.</title>
        <authorList>
            <person name="Holmfeldt K."/>
            <person name="Nilsson E."/>
            <person name="Simone D."/>
            <person name="Lopez-Fernandez M."/>
            <person name="Wu X."/>
            <person name="de Brujin I."/>
            <person name="Lundin D."/>
            <person name="Andersson A."/>
            <person name="Bertilsson S."/>
            <person name="Dopson M."/>
        </authorList>
    </citation>
    <scope>NUCLEOTIDE SEQUENCE</scope>
    <source>
        <strain evidence="2">MM415A06462</strain>
    </source>
</reference>